<dbReference type="GO" id="GO:0016853">
    <property type="term" value="F:isomerase activity"/>
    <property type="evidence" value="ECO:0007669"/>
    <property type="project" value="UniProtKB-KW"/>
</dbReference>
<protein>
    <submittedName>
        <fullName evidence="2">Xylose isomerase</fullName>
    </submittedName>
</protein>
<accession>A0A1A2SZ58</accession>
<dbReference type="OrthoDB" id="9787068at2"/>
<evidence type="ECO:0000313" key="2">
    <source>
        <dbReference type="EMBL" id="OBH65304.1"/>
    </source>
</evidence>
<keyword evidence="2" id="KW-0413">Isomerase</keyword>
<dbReference type="InterPro" id="IPR013022">
    <property type="entry name" value="Xyl_isomerase-like_TIM-brl"/>
</dbReference>
<dbReference type="EMBL" id="LZJU01000215">
    <property type="protein sequence ID" value="OBH65304.1"/>
    <property type="molecule type" value="Genomic_DNA"/>
</dbReference>
<evidence type="ECO:0000259" key="1">
    <source>
        <dbReference type="Pfam" id="PF01261"/>
    </source>
</evidence>
<organism evidence="2 3">
    <name type="scientific">Mycobacterium mantenii</name>
    <dbReference type="NCBI Taxonomy" id="560555"/>
    <lineage>
        <taxon>Bacteria</taxon>
        <taxon>Bacillati</taxon>
        <taxon>Actinomycetota</taxon>
        <taxon>Actinomycetes</taxon>
        <taxon>Mycobacteriales</taxon>
        <taxon>Mycobacteriaceae</taxon>
        <taxon>Mycobacterium</taxon>
        <taxon>Mycobacterium avium complex (MAC)</taxon>
    </lineage>
</organism>
<dbReference type="PANTHER" id="PTHR12110:SF52">
    <property type="entry name" value="XYLOSE ISOMERASE"/>
    <property type="match status" value="1"/>
</dbReference>
<dbReference type="Gene3D" id="3.20.20.150">
    <property type="entry name" value="Divalent-metal-dependent TIM barrel enzymes"/>
    <property type="match status" value="1"/>
</dbReference>
<proteinExistence type="predicted"/>
<dbReference type="SUPFAM" id="SSF51658">
    <property type="entry name" value="Xylose isomerase-like"/>
    <property type="match status" value="1"/>
</dbReference>
<dbReference type="Pfam" id="PF01261">
    <property type="entry name" value="AP_endonuc_2"/>
    <property type="match status" value="1"/>
</dbReference>
<gene>
    <name evidence="2" type="ORF">A5683_01430</name>
</gene>
<dbReference type="PANTHER" id="PTHR12110">
    <property type="entry name" value="HYDROXYPYRUVATE ISOMERASE"/>
    <property type="match status" value="1"/>
</dbReference>
<feature type="domain" description="Xylose isomerase-like TIM barrel" evidence="1">
    <location>
        <begin position="46"/>
        <end position="249"/>
    </location>
</feature>
<name>A0A1A2SZ58_MYCNT</name>
<reference evidence="2 3" key="1">
    <citation type="submission" date="2016-06" db="EMBL/GenBank/DDBJ databases">
        <authorList>
            <person name="Kjaerup R.B."/>
            <person name="Dalgaard T.S."/>
            <person name="Juul-Madsen H.R."/>
        </authorList>
    </citation>
    <scope>NUCLEOTIDE SEQUENCE [LARGE SCALE GENOMIC DNA]</scope>
    <source>
        <strain evidence="2 3">E152</strain>
    </source>
</reference>
<sequence length="267" mass="28389">MTGAHERLSVHNVTFYGEPLAALEEHWAALGVSRLSILDSQLVDPEFPKLLQRNDYTVEAVCHIFGGGRLDTAGPAARDALLTVIDAAATVGARVVYMLTGGRGALSWPQAADRFSAMIAPCVEHAKRAGVALAVENASSLYADIHIAHTLRDTITLAEMSGLGVCIELFHCWAEGDVEAMVQRALPRTELIQLSDYVLGDRALPGRAVPGDGVIPLEAFVAQALAGGYAHGFDLELIGPRIEAEGRLRSARRACDVAGAMLTRSAP</sequence>
<dbReference type="AlphaFoldDB" id="A0A1A2SZ58"/>
<comment type="caution">
    <text evidence="2">The sequence shown here is derived from an EMBL/GenBank/DDBJ whole genome shotgun (WGS) entry which is preliminary data.</text>
</comment>
<evidence type="ECO:0000313" key="3">
    <source>
        <dbReference type="Proteomes" id="UP000092389"/>
    </source>
</evidence>
<dbReference type="Proteomes" id="UP000092389">
    <property type="component" value="Unassembled WGS sequence"/>
</dbReference>
<dbReference type="InterPro" id="IPR050312">
    <property type="entry name" value="IolE/XylAMocC-like"/>
</dbReference>
<dbReference type="InterPro" id="IPR036237">
    <property type="entry name" value="Xyl_isomerase-like_sf"/>
</dbReference>
<dbReference type="RefSeq" id="WP_067838267.1">
    <property type="nucleotide sequence ID" value="NZ_LZJP01000124.1"/>
</dbReference>
<accession>A0A1A2SMA4</accession>